<evidence type="ECO:0000259" key="6">
    <source>
        <dbReference type="Pfam" id="PF01061"/>
    </source>
</evidence>
<feature type="transmembrane region" description="Helical" evidence="5">
    <location>
        <begin position="126"/>
        <end position="146"/>
    </location>
</feature>
<dbReference type="EMBL" id="AESD01000015">
    <property type="protein sequence ID" value="EHJ15248.1"/>
    <property type="molecule type" value="Genomic_DNA"/>
</dbReference>
<proteinExistence type="predicted"/>
<dbReference type="PATRIC" id="fig|423471.3.peg.90"/>
<keyword evidence="2 5" id="KW-0812">Transmembrane</keyword>
<reference evidence="7 8" key="1">
    <citation type="journal article" date="2011" name="Front. Microbiol.">
        <title>Two Strains of Crocosphaera watsonii with Highly Conserved Genomes are Distinguished by Strain-Specific Features.</title>
        <authorList>
            <person name="Bench S.R."/>
            <person name="Ilikchyan I.N."/>
            <person name="Tripp H.J."/>
            <person name="Zehr J.P."/>
        </authorList>
    </citation>
    <scope>NUCLEOTIDE SEQUENCE [LARGE SCALE GENOMIC DNA]</scope>
    <source>
        <strain evidence="7 8">WH 0003</strain>
    </source>
</reference>
<evidence type="ECO:0000256" key="2">
    <source>
        <dbReference type="ARBA" id="ARBA00022692"/>
    </source>
</evidence>
<feature type="domain" description="ABC-2 type transporter transmembrane" evidence="6">
    <location>
        <begin position="3"/>
        <end position="107"/>
    </location>
</feature>
<dbReference type="PANTHER" id="PTHR43077">
    <property type="entry name" value="TRANSPORT PERMEASE YVFS-RELATED"/>
    <property type="match status" value="1"/>
</dbReference>
<keyword evidence="3 5" id="KW-1133">Transmembrane helix</keyword>
<feature type="transmembrane region" description="Helical" evidence="5">
    <location>
        <begin position="59"/>
        <end position="87"/>
    </location>
</feature>
<keyword evidence="4 5" id="KW-0472">Membrane</keyword>
<dbReference type="Pfam" id="PF01061">
    <property type="entry name" value="ABC2_membrane"/>
    <property type="match status" value="1"/>
</dbReference>
<dbReference type="GO" id="GO:0140359">
    <property type="term" value="F:ABC-type transporter activity"/>
    <property type="evidence" value="ECO:0007669"/>
    <property type="project" value="InterPro"/>
</dbReference>
<dbReference type="PANTHER" id="PTHR43077:SF10">
    <property type="entry name" value="TRANSPORT PERMEASE PROTEIN"/>
    <property type="match status" value="1"/>
</dbReference>
<gene>
    <name evidence="7" type="ORF">CWATWH0003_0097a4</name>
</gene>
<organism evidence="7 8">
    <name type="scientific">Crocosphaera watsonii WH 0003</name>
    <dbReference type="NCBI Taxonomy" id="423471"/>
    <lineage>
        <taxon>Bacteria</taxon>
        <taxon>Bacillati</taxon>
        <taxon>Cyanobacteriota</taxon>
        <taxon>Cyanophyceae</taxon>
        <taxon>Oscillatoriophycideae</taxon>
        <taxon>Chroococcales</taxon>
        <taxon>Aphanothecaceae</taxon>
        <taxon>Crocosphaera</taxon>
    </lineage>
</organism>
<comment type="caution">
    <text evidence="7">The sequence shown here is derived from an EMBL/GenBank/DDBJ whole genome shotgun (WGS) entry which is preliminary data.</text>
</comment>
<evidence type="ECO:0000256" key="4">
    <source>
        <dbReference type="ARBA" id="ARBA00023136"/>
    </source>
</evidence>
<name>G5IXU0_CROWT</name>
<feature type="transmembrane region" description="Helical" evidence="5">
    <location>
        <begin position="29"/>
        <end position="52"/>
    </location>
</feature>
<dbReference type="Proteomes" id="UP000003477">
    <property type="component" value="Unassembled WGS sequence"/>
</dbReference>
<evidence type="ECO:0000256" key="3">
    <source>
        <dbReference type="ARBA" id="ARBA00022989"/>
    </source>
</evidence>
<evidence type="ECO:0000256" key="5">
    <source>
        <dbReference type="SAM" id="Phobius"/>
    </source>
</evidence>
<dbReference type="AlphaFoldDB" id="G5IXU0"/>
<accession>G5IXU0</accession>
<evidence type="ECO:0000313" key="7">
    <source>
        <dbReference type="EMBL" id="EHJ15248.1"/>
    </source>
</evidence>
<dbReference type="InterPro" id="IPR051328">
    <property type="entry name" value="T7SS_ABC-Transporter"/>
</dbReference>
<comment type="subcellular location">
    <subcellularLocation>
        <location evidence="1">Membrane</location>
        <topology evidence="1">Multi-pass membrane protein</topology>
    </subcellularLocation>
</comment>
<evidence type="ECO:0000313" key="8">
    <source>
        <dbReference type="Proteomes" id="UP000003477"/>
    </source>
</evidence>
<dbReference type="InterPro" id="IPR013525">
    <property type="entry name" value="ABC2_TM"/>
</dbReference>
<dbReference type="GO" id="GO:0016020">
    <property type="term" value="C:membrane"/>
    <property type="evidence" value="ECO:0007669"/>
    <property type="project" value="UniProtKB-SubCell"/>
</dbReference>
<sequence length="155" mass="16294">MSLSIIQTAVIVGASAMLGGGLPGLAGLGAIALIVFLIVAGVTGLSLGLAFALPGHIELIAVIFVTNLPLLFASTALAPLSFMAGWLQVVASLNPLTYAIEPIRYIYLNGQWSLGSIVLETPWLDINFLGVLLLLVGFDALILLTIQPLLRRRFA</sequence>
<protein>
    <submittedName>
        <fullName evidence="7">Putative ABC-2 type transporter</fullName>
    </submittedName>
</protein>
<evidence type="ECO:0000256" key="1">
    <source>
        <dbReference type="ARBA" id="ARBA00004141"/>
    </source>
</evidence>